<comment type="similarity">
    <text evidence="1">Belongs to the type-B carboxylesterase/lipase family.</text>
</comment>
<feature type="domain" description="Carboxylesterase type B" evidence="5">
    <location>
        <begin position="30"/>
        <end position="543"/>
    </location>
</feature>
<dbReference type="GO" id="GO:0052689">
    <property type="term" value="F:carboxylic ester hydrolase activity"/>
    <property type="evidence" value="ECO:0007669"/>
    <property type="project" value="UniProtKB-KW"/>
</dbReference>
<evidence type="ECO:0000256" key="3">
    <source>
        <dbReference type="ARBA" id="ARBA00022801"/>
    </source>
</evidence>
<keyword evidence="7" id="KW-1185">Reference proteome</keyword>
<proteinExistence type="inferred from homology"/>
<evidence type="ECO:0000256" key="2">
    <source>
        <dbReference type="ARBA" id="ARBA00022487"/>
    </source>
</evidence>
<protein>
    <recommendedName>
        <fullName evidence="5">Carboxylesterase type B domain-containing protein</fullName>
    </recommendedName>
</protein>
<organism evidence="6 7">
    <name type="scientific">Psylliodes chrysocephalus</name>
    <dbReference type="NCBI Taxonomy" id="3402493"/>
    <lineage>
        <taxon>Eukaryota</taxon>
        <taxon>Metazoa</taxon>
        <taxon>Ecdysozoa</taxon>
        <taxon>Arthropoda</taxon>
        <taxon>Hexapoda</taxon>
        <taxon>Insecta</taxon>
        <taxon>Pterygota</taxon>
        <taxon>Neoptera</taxon>
        <taxon>Endopterygota</taxon>
        <taxon>Coleoptera</taxon>
        <taxon>Polyphaga</taxon>
        <taxon>Cucujiformia</taxon>
        <taxon>Chrysomeloidea</taxon>
        <taxon>Chrysomelidae</taxon>
        <taxon>Galerucinae</taxon>
        <taxon>Alticini</taxon>
        <taxon>Psylliodes</taxon>
    </lineage>
</organism>
<dbReference type="EMBL" id="OV651819">
    <property type="protein sequence ID" value="CAH1113911.1"/>
    <property type="molecule type" value="Genomic_DNA"/>
</dbReference>
<evidence type="ECO:0000256" key="4">
    <source>
        <dbReference type="ARBA" id="ARBA00023180"/>
    </source>
</evidence>
<reference evidence="6" key="1">
    <citation type="submission" date="2022-01" db="EMBL/GenBank/DDBJ databases">
        <authorList>
            <person name="King R."/>
        </authorList>
    </citation>
    <scope>NUCLEOTIDE SEQUENCE</scope>
</reference>
<keyword evidence="2" id="KW-0719">Serine esterase</keyword>
<evidence type="ECO:0000256" key="1">
    <source>
        <dbReference type="ARBA" id="ARBA00005964"/>
    </source>
</evidence>
<dbReference type="Proteomes" id="UP001153636">
    <property type="component" value="Chromosome 7"/>
</dbReference>
<evidence type="ECO:0000313" key="6">
    <source>
        <dbReference type="EMBL" id="CAH1113911.1"/>
    </source>
</evidence>
<dbReference type="AlphaFoldDB" id="A0A9P0D7M9"/>
<keyword evidence="3" id="KW-0378">Hydrolase</keyword>
<dbReference type="PANTHER" id="PTHR43142">
    <property type="entry name" value="CARBOXYLIC ESTER HYDROLASE"/>
    <property type="match status" value="1"/>
</dbReference>
<dbReference type="Gene3D" id="3.40.50.1820">
    <property type="entry name" value="alpha/beta hydrolase"/>
    <property type="match status" value="1"/>
</dbReference>
<dbReference type="InterPro" id="IPR002018">
    <property type="entry name" value="CarbesteraseB"/>
</dbReference>
<sequence length="557" mass="62705">MRFARIKAIVKSIRVTEFVSTVEMESPIIQVTINDGIIQGNQRTNIDGEKFCSFLGIPYAKPAVGDLRFKAPEPVEPWTGIKDATKAGDPCYQRNEFSFAIVGSEDNCMHLNVYTRTCTPEKQILKPVMVFIHGGAFLHGSNDPNLYGPEHLLLEDIVLVVINYRVGFLGFLHLNDTTLDVPGNAGLKDQRLALQWVQKNIQYFNGDPNNVTIFGESAGSASVHYHVVSPSSKGLFHKAIMQSGTLHNPWPYSNDVALEFAQSIKEDVKTEKEALQLLRSLPINELYTFQEKYIKVKGVWGVAAPNIEYLNKTAIITAPATQLISSGQYNKVPIMLGFTQREGLLFEAHKNLQKAAGIEPEKDIDLESLVHPHLNLEKDDAKRQLIAKKYADFYFQGENAKDKVMLLTDFFLIAGIVGSAIKHTKTSTNPVYLYRMTIDAGLNVFKKITNINEPGVCHADDLGYLFHMPLAAKVLHKGPLEDKVLRRFVKLWTNFAKTGNPTPQESDLNITWKPVTENDVYYLDIGEELSLQTNPEPERIKFWRDIFQLSPFTIDHL</sequence>
<evidence type="ECO:0000313" key="7">
    <source>
        <dbReference type="Proteomes" id="UP001153636"/>
    </source>
</evidence>
<dbReference type="SUPFAM" id="SSF53474">
    <property type="entry name" value="alpha/beta-Hydrolases"/>
    <property type="match status" value="1"/>
</dbReference>
<dbReference type="Pfam" id="PF00135">
    <property type="entry name" value="COesterase"/>
    <property type="match status" value="1"/>
</dbReference>
<accession>A0A9P0D7M9</accession>
<keyword evidence="4" id="KW-0325">Glycoprotein</keyword>
<name>A0A9P0D7M9_9CUCU</name>
<evidence type="ECO:0000259" key="5">
    <source>
        <dbReference type="Pfam" id="PF00135"/>
    </source>
</evidence>
<dbReference type="OrthoDB" id="19653at2759"/>
<dbReference type="InterPro" id="IPR029058">
    <property type="entry name" value="AB_hydrolase_fold"/>
</dbReference>
<gene>
    <name evidence="6" type="ORF">PSYICH_LOCUS13980</name>
</gene>
<dbReference type="PANTHER" id="PTHR43142:SF1">
    <property type="entry name" value="CARBOXYLIC ESTER HYDROLASE"/>
    <property type="match status" value="1"/>
</dbReference>